<accession>A0A0W0WMR7</accession>
<dbReference type="CDD" id="cd02955">
    <property type="entry name" value="SSP411"/>
    <property type="match status" value="1"/>
</dbReference>
<dbReference type="PIRSF" id="PIRSF006402">
    <property type="entry name" value="UCP006402_thioredoxin"/>
    <property type="match status" value="1"/>
</dbReference>
<protein>
    <submittedName>
        <fullName evidence="3">Disulfide bond corrector protein DsbC</fullName>
    </submittedName>
</protein>
<gene>
    <name evidence="3" type="ORF">Lisr_0338</name>
</gene>
<sequence length="751" mass="86408">MKNNHSAKSGKNRLAKENSPYLLQHAENPVDWFAWGEEAFKEARQQNKLIFLSIGYSTCYWCHVMERESFSDLSTGQLMNDKFINIKVDREERPDVDEIYMTALQLMTRHGGWPISIFLTPDRKPFYGATYIDNSSFKTLMNNLSQLWESDPDTILAMAEQITRTLQKITQSSEANKTSFPPIKLIGQASKAFADDFDEEYGGFNGAPKFPQPSVLQFLMLEEKNRFMVERTLNAIARGGIHDHVGGGIHRYAVDRAWSTPHFEKMLYDQAQLLHAYAHAFKWTTNPLYQFMTEDIIAYLKQRLLDSTGLFYSAEDAETECFEGKTYTWTITELQEALDKKEWAFFERTYRLEEKRLGEREFSYKGVILQLKKDHMQLAESLDLTFDKFINQLKKINKKLLHLRNQRQQPRLDDKIITSWNGLTIEALAYASEVFSDKRVLNMAERAGQALWDFLRGDRPLYHVMREGKVKFSAYLDDYATVILAFIALNQVTKKTLWFDRAIFLADTMIEELWSPSGRFYYSNPETDYLLTHYQQSLDGAMPSANSLALRALTKLLGTGMQQYTHHVEAILRSNASHLNRMPQALPYMLTGLYDYYIIEDSVSMTDSEKHLLSSSVVNVKANLLKDRIEKEEPLQLTIILNIKKGWHINTNKPSQTFLHPTTINIQTPDGKIKENIHYPEGHKIDSCLGNNLEVYSQTVEIKAELNLIELVEGISKTSLNISIIFQACNDKGQCLLPGTVSINLPVNIKS</sequence>
<dbReference type="InterPro" id="IPR036929">
    <property type="entry name" value="DsbDN_sf"/>
</dbReference>
<evidence type="ECO:0000259" key="1">
    <source>
        <dbReference type="Pfam" id="PF03190"/>
    </source>
</evidence>
<dbReference type="Gene3D" id="2.60.40.1250">
    <property type="entry name" value="Thiol:disulfide interchange protein DsbD, N-terminal domain"/>
    <property type="match status" value="1"/>
</dbReference>
<dbReference type="PANTHER" id="PTHR42899">
    <property type="entry name" value="SPERMATOGENESIS-ASSOCIATED PROTEIN 20"/>
    <property type="match status" value="1"/>
</dbReference>
<dbReference type="InterPro" id="IPR024705">
    <property type="entry name" value="Ssp411"/>
</dbReference>
<dbReference type="Proteomes" id="UP000054761">
    <property type="component" value="Unassembled WGS sequence"/>
</dbReference>
<dbReference type="InterPro" id="IPR036249">
    <property type="entry name" value="Thioredoxin-like_sf"/>
</dbReference>
<dbReference type="SUPFAM" id="SSF48208">
    <property type="entry name" value="Six-hairpin glycosidases"/>
    <property type="match status" value="1"/>
</dbReference>
<dbReference type="STRING" id="454.Lisr_0338"/>
<dbReference type="Pfam" id="PF11412">
    <property type="entry name" value="DsbD_N"/>
    <property type="match status" value="1"/>
</dbReference>
<evidence type="ECO:0000313" key="3">
    <source>
        <dbReference type="EMBL" id="KTD33630.1"/>
    </source>
</evidence>
<organism evidence="3 4">
    <name type="scientific">Legionella israelensis</name>
    <dbReference type="NCBI Taxonomy" id="454"/>
    <lineage>
        <taxon>Bacteria</taxon>
        <taxon>Pseudomonadati</taxon>
        <taxon>Pseudomonadota</taxon>
        <taxon>Gammaproteobacteria</taxon>
        <taxon>Legionellales</taxon>
        <taxon>Legionellaceae</taxon>
        <taxon>Legionella</taxon>
    </lineage>
</organism>
<dbReference type="EMBL" id="LNYH01000009">
    <property type="protein sequence ID" value="KTD33630.1"/>
    <property type="molecule type" value="Genomic_DNA"/>
</dbReference>
<dbReference type="InterPro" id="IPR008928">
    <property type="entry name" value="6-hairpin_glycosidase_sf"/>
</dbReference>
<dbReference type="InterPro" id="IPR028250">
    <property type="entry name" value="DsbDN"/>
</dbReference>
<proteinExistence type="predicted"/>
<dbReference type="SUPFAM" id="SSF52833">
    <property type="entry name" value="Thioredoxin-like"/>
    <property type="match status" value="1"/>
</dbReference>
<dbReference type="PATRIC" id="fig|454.4.peg.352"/>
<dbReference type="OrthoDB" id="9762614at2"/>
<keyword evidence="4" id="KW-1185">Reference proteome</keyword>
<dbReference type="RefSeq" id="WP_058500725.1">
    <property type="nucleotide sequence ID" value="NZ_CAAAJA010000023.1"/>
</dbReference>
<comment type="caution">
    <text evidence="3">The sequence shown here is derived from an EMBL/GenBank/DDBJ whole genome shotgun (WGS) entry which is preliminary data.</text>
</comment>
<dbReference type="AlphaFoldDB" id="A0A0W0WMR7"/>
<evidence type="ECO:0000259" key="2">
    <source>
        <dbReference type="Pfam" id="PF11412"/>
    </source>
</evidence>
<dbReference type="InterPro" id="IPR004879">
    <property type="entry name" value="Ssp411-like_TRX"/>
</dbReference>
<feature type="domain" description="Spermatogenesis-associated protein 20-like TRX" evidence="1">
    <location>
        <begin position="11"/>
        <end position="167"/>
    </location>
</feature>
<dbReference type="PANTHER" id="PTHR42899:SF1">
    <property type="entry name" value="SPERMATOGENESIS-ASSOCIATED PROTEIN 20"/>
    <property type="match status" value="1"/>
</dbReference>
<dbReference type="Pfam" id="PF03190">
    <property type="entry name" value="Thioredox_DsbH"/>
    <property type="match status" value="1"/>
</dbReference>
<feature type="domain" description="Thiol:disulfide interchange protein DsbD N-terminal" evidence="2">
    <location>
        <begin position="631"/>
        <end position="744"/>
    </location>
</feature>
<dbReference type="Gene3D" id="3.40.30.10">
    <property type="entry name" value="Glutaredoxin"/>
    <property type="match status" value="1"/>
</dbReference>
<evidence type="ECO:0000313" key="4">
    <source>
        <dbReference type="Proteomes" id="UP000054761"/>
    </source>
</evidence>
<dbReference type="GO" id="GO:0005975">
    <property type="term" value="P:carbohydrate metabolic process"/>
    <property type="evidence" value="ECO:0007669"/>
    <property type="project" value="InterPro"/>
</dbReference>
<name>A0A0W0WMR7_9GAMM</name>
<reference evidence="3 4" key="1">
    <citation type="submission" date="2015-11" db="EMBL/GenBank/DDBJ databases">
        <title>Genomic analysis of 38 Legionella species identifies large and diverse effector repertoires.</title>
        <authorList>
            <person name="Burstein D."/>
            <person name="Amaro F."/>
            <person name="Zusman T."/>
            <person name="Lifshitz Z."/>
            <person name="Cohen O."/>
            <person name="Gilbert J.A."/>
            <person name="Pupko T."/>
            <person name="Shuman H.A."/>
            <person name="Segal G."/>
        </authorList>
    </citation>
    <scope>NUCLEOTIDE SEQUENCE [LARGE SCALE GENOMIC DNA]</scope>
    <source>
        <strain evidence="3 4">Bercovier 4</strain>
    </source>
</reference>